<keyword evidence="1" id="KW-0472">Membrane</keyword>
<organism evidence="2 3">
    <name type="scientific">Phaeocystidibacter luteus</name>
    <dbReference type="NCBI Taxonomy" id="911197"/>
    <lineage>
        <taxon>Bacteria</taxon>
        <taxon>Pseudomonadati</taxon>
        <taxon>Bacteroidota</taxon>
        <taxon>Flavobacteriia</taxon>
        <taxon>Flavobacteriales</taxon>
        <taxon>Phaeocystidibacteraceae</taxon>
        <taxon>Phaeocystidibacter</taxon>
    </lineage>
</organism>
<evidence type="ECO:0000313" key="3">
    <source>
        <dbReference type="Proteomes" id="UP000468650"/>
    </source>
</evidence>
<evidence type="ECO:0000256" key="1">
    <source>
        <dbReference type="SAM" id="Phobius"/>
    </source>
</evidence>
<proteinExistence type="predicted"/>
<reference evidence="2 3" key="1">
    <citation type="submission" date="2019-09" db="EMBL/GenBank/DDBJ databases">
        <title>Genomes of family Cryomorphaceae.</title>
        <authorList>
            <person name="Bowman J.P."/>
        </authorList>
    </citation>
    <scope>NUCLEOTIDE SEQUENCE [LARGE SCALE GENOMIC DNA]</scope>
    <source>
        <strain evidence="2 3">LMG 25704</strain>
    </source>
</reference>
<dbReference type="RefSeq" id="WP_170266323.1">
    <property type="nucleotide sequence ID" value="NZ_WBVO01000001.1"/>
</dbReference>
<feature type="transmembrane region" description="Helical" evidence="1">
    <location>
        <begin position="36"/>
        <end position="65"/>
    </location>
</feature>
<dbReference type="AlphaFoldDB" id="A0A6N6RLY9"/>
<evidence type="ECO:0000313" key="2">
    <source>
        <dbReference type="EMBL" id="KAB2814580.1"/>
    </source>
</evidence>
<name>A0A6N6RLY9_9FLAO</name>
<dbReference type="EMBL" id="WBVO01000001">
    <property type="protein sequence ID" value="KAB2814580.1"/>
    <property type="molecule type" value="Genomic_DNA"/>
</dbReference>
<keyword evidence="3" id="KW-1185">Reference proteome</keyword>
<protein>
    <submittedName>
        <fullName evidence="2">Uncharacterized protein</fullName>
    </submittedName>
</protein>
<keyword evidence="1" id="KW-1133">Transmembrane helix</keyword>
<dbReference type="Proteomes" id="UP000468650">
    <property type="component" value="Unassembled WGS sequence"/>
</dbReference>
<comment type="caution">
    <text evidence="2">The sequence shown here is derived from an EMBL/GenBank/DDBJ whole genome shotgun (WGS) entry which is preliminary data.</text>
</comment>
<sequence>MSFIAVMRYKRFEREALNFANDFIQAHGKTFKFGRWVFFLLVLITGPFLLINSLPTYIEIVVLYLDNLSLRARIYVLEKVLGEELVNSIDEDEEKDTVL</sequence>
<keyword evidence="1" id="KW-0812">Transmembrane</keyword>
<gene>
    <name evidence="2" type="ORF">F8C67_02235</name>
</gene>
<accession>A0A6N6RLY9</accession>